<evidence type="ECO:0000313" key="7">
    <source>
        <dbReference type="EMBL" id="KAJ8893927.1"/>
    </source>
</evidence>
<proteinExistence type="predicted"/>
<evidence type="ECO:0000313" key="8">
    <source>
        <dbReference type="Proteomes" id="UP001159363"/>
    </source>
</evidence>
<evidence type="ECO:0000256" key="5">
    <source>
        <dbReference type="SAM" id="MobiDB-lite"/>
    </source>
</evidence>
<keyword evidence="8" id="KW-1185">Reference proteome</keyword>
<dbReference type="SUPFAM" id="SSF50494">
    <property type="entry name" value="Trypsin-like serine proteases"/>
    <property type="match status" value="1"/>
</dbReference>
<dbReference type="Pfam" id="PF00089">
    <property type="entry name" value="Trypsin"/>
    <property type="match status" value="2"/>
</dbReference>
<organism evidence="7 8">
    <name type="scientific">Dryococelus australis</name>
    <dbReference type="NCBI Taxonomy" id="614101"/>
    <lineage>
        <taxon>Eukaryota</taxon>
        <taxon>Metazoa</taxon>
        <taxon>Ecdysozoa</taxon>
        <taxon>Arthropoda</taxon>
        <taxon>Hexapoda</taxon>
        <taxon>Insecta</taxon>
        <taxon>Pterygota</taxon>
        <taxon>Neoptera</taxon>
        <taxon>Polyneoptera</taxon>
        <taxon>Phasmatodea</taxon>
        <taxon>Verophasmatodea</taxon>
        <taxon>Anareolatae</taxon>
        <taxon>Phasmatidae</taxon>
        <taxon>Eurycanthinae</taxon>
        <taxon>Dryococelus</taxon>
    </lineage>
</organism>
<keyword evidence="2" id="KW-0378">Hydrolase</keyword>
<dbReference type="PROSITE" id="PS50240">
    <property type="entry name" value="TRYPSIN_DOM"/>
    <property type="match status" value="1"/>
</dbReference>
<dbReference type="EMBL" id="JARBHB010000002">
    <property type="protein sequence ID" value="KAJ8893927.1"/>
    <property type="molecule type" value="Genomic_DNA"/>
</dbReference>
<evidence type="ECO:0000256" key="3">
    <source>
        <dbReference type="ARBA" id="ARBA00022825"/>
    </source>
</evidence>
<reference evidence="7 8" key="1">
    <citation type="submission" date="2023-02" db="EMBL/GenBank/DDBJ databases">
        <title>LHISI_Scaffold_Assembly.</title>
        <authorList>
            <person name="Stuart O.P."/>
            <person name="Cleave R."/>
            <person name="Magrath M.J.L."/>
            <person name="Mikheyev A.S."/>
        </authorList>
    </citation>
    <scope>NUCLEOTIDE SEQUENCE [LARGE SCALE GENOMIC DNA]</scope>
    <source>
        <strain evidence="7">Daus_M_001</strain>
        <tissue evidence="7">Leg muscle</tissue>
    </source>
</reference>
<keyword evidence="4" id="KW-1015">Disulfide bond</keyword>
<dbReference type="SMART" id="SM00020">
    <property type="entry name" value="Tryp_SPc"/>
    <property type="match status" value="1"/>
</dbReference>
<name>A0ABQ9IB84_9NEOP</name>
<evidence type="ECO:0000256" key="1">
    <source>
        <dbReference type="ARBA" id="ARBA00022670"/>
    </source>
</evidence>
<feature type="region of interest" description="Disordered" evidence="5">
    <location>
        <begin position="19"/>
        <end position="45"/>
    </location>
</feature>
<dbReference type="InterPro" id="IPR001254">
    <property type="entry name" value="Trypsin_dom"/>
</dbReference>
<dbReference type="Proteomes" id="UP001159363">
    <property type="component" value="Chromosome 2"/>
</dbReference>
<evidence type="ECO:0000256" key="4">
    <source>
        <dbReference type="ARBA" id="ARBA00023157"/>
    </source>
</evidence>
<comment type="caution">
    <text evidence="7">The sequence shown here is derived from an EMBL/GenBank/DDBJ whole genome shotgun (WGS) entry which is preliminary data.</text>
</comment>
<dbReference type="InterPro" id="IPR043504">
    <property type="entry name" value="Peptidase_S1_PA_chymotrypsin"/>
</dbReference>
<accession>A0ABQ9IB84</accession>
<dbReference type="PANTHER" id="PTHR24276">
    <property type="entry name" value="POLYSERASE-RELATED"/>
    <property type="match status" value="1"/>
</dbReference>
<evidence type="ECO:0000259" key="6">
    <source>
        <dbReference type="PROSITE" id="PS50240"/>
    </source>
</evidence>
<keyword evidence="3" id="KW-0720">Serine protease</keyword>
<dbReference type="Gene3D" id="2.40.10.10">
    <property type="entry name" value="Trypsin-like serine proteases"/>
    <property type="match status" value="3"/>
</dbReference>
<sequence>MRGKWSPCASDTFTGLDDGVYGQTSGEQHYPVEKQRSYPQQSLSNGRSAISSRIAGGSGTTIEKFPYVVSVREDLQGGYDVHICGGSIISNYWVLTSGQCVIGDIPDMYVIRAGNDHVDKGTRYKLSQIVLYKEFQSGDIAVNDISLLKVRKTVVPPACIVLDKLSGLRLQYSLGKFGAALAERLARLPLTKANRAPFLTGSQDFRKWESYRTMSLVAKEFVYSNSIKAVKLVEAGKSWGAGTTATVAGWGPTLPEGNTVDVLRVATVSVVSNSECTTAYKTQFHAQYMMCVNHKNVRQGACVCGGTMQLGCGDYLQLVVTQVVVRGFQGSGVPGNNQTPVREPTGQCESTVIVDIGNLGSSNDEGSALVHEGVQIGVVSLTTACFNGTTNAGPGIYTSVSYFRNWIKSETGV</sequence>
<dbReference type="InterPro" id="IPR009003">
    <property type="entry name" value="Peptidase_S1_PA"/>
</dbReference>
<evidence type="ECO:0000256" key="2">
    <source>
        <dbReference type="ARBA" id="ARBA00022801"/>
    </source>
</evidence>
<dbReference type="InterPro" id="IPR050430">
    <property type="entry name" value="Peptidase_S1"/>
</dbReference>
<gene>
    <name evidence="7" type="ORF">PR048_006528</name>
</gene>
<protein>
    <recommendedName>
        <fullName evidence="6">Peptidase S1 domain-containing protein</fullName>
    </recommendedName>
</protein>
<keyword evidence="1" id="KW-0645">Protease</keyword>
<dbReference type="PANTHER" id="PTHR24276:SF91">
    <property type="entry name" value="AT26814P-RELATED"/>
    <property type="match status" value="1"/>
</dbReference>
<feature type="domain" description="Peptidase S1" evidence="6">
    <location>
        <begin position="54"/>
        <end position="412"/>
    </location>
</feature>